<dbReference type="Proteomes" id="UP001501442">
    <property type="component" value="Unassembled WGS sequence"/>
</dbReference>
<evidence type="ECO:0000313" key="10">
    <source>
        <dbReference type="EMBL" id="GAA4625019.1"/>
    </source>
</evidence>
<evidence type="ECO:0000256" key="1">
    <source>
        <dbReference type="ARBA" id="ARBA00001539"/>
    </source>
</evidence>
<dbReference type="EMBL" id="BAABHK010000003">
    <property type="protein sequence ID" value="GAA4625019.1"/>
    <property type="molecule type" value="Genomic_DNA"/>
</dbReference>
<dbReference type="CDD" id="cd05246">
    <property type="entry name" value="dTDP_GD_SDR_e"/>
    <property type="match status" value="1"/>
</dbReference>
<evidence type="ECO:0000256" key="6">
    <source>
        <dbReference type="ARBA" id="ARBA00023027"/>
    </source>
</evidence>
<protein>
    <recommendedName>
        <fullName evidence="5 8">dTDP-glucose 4,6-dehydratase</fullName>
        <ecNumber evidence="4 8">4.2.1.46</ecNumber>
    </recommendedName>
</protein>
<feature type="domain" description="NAD(P)-binding" evidence="9">
    <location>
        <begin position="13"/>
        <end position="314"/>
    </location>
</feature>
<evidence type="ECO:0000256" key="2">
    <source>
        <dbReference type="ARBA" id="ARBA00001911"/>
    </source>
</evidence>
<keyword evidence="6" id="KW-0520">NAD</keyword>
<reference evidence="11" key="1">
    <citation type="journal article" date="2019" name="Int. J. Syst. Evol. Microbiol.">
        <title>The Global Catalogue of Microorganisms (GCM) 10K type strain sequencing project: providing services to taxonomists for standard genome sequencing and annotation.</title>
        <authorList>
            <consortium name="The Broad Institute Genomics Platform"/>
            <consortium name="The Broad Institute Genome Sequencing Center for Infectious Disease"/>
            <person name="Wu L."/>
            <person name="Ma J."/>
        </authorList>
    </citation>
    <scope>NUCLEOTIDE SEQUENCE [LARGE SCALE GENOMIC DNA]</scope>
    <source>
        <strain evidence="11">JCM 17939</strain>
    </source>
</reference>
<accession>A0ABP8U6F9</accession>
<dbReference type="NCBIfam" id="TIGR01181">
    <property type="entry name" value="dTDP_gluc_dehyt"/>
    <property type="match status" value="1"/>
</dbReference>
<keyword evidence="7 8" id="KW-0456">Lyase</keyword>
<dbReference type="Gene3D" id="3.40.50.720">
    <property type="entry name" value="NAD(P)-binding Rossmann-like Domain"/>
    <property type="match status" value="1"/>
</dbReference>
<keyword evidence="11" id="KW-1185">Reference proteome</keyword>
<dbReference type="InterPro" id="IPR036291">
    <property type="entry name" value="NAD(P)-bd_dom_sf"/>
</dbReference>
<evidence type="ECO:0000256" key="4">
    <source>
        <dbReference type="ARBA" id="ARBA00011990"/>
    </source>
</evidence>
<evidence type="ECO:0000256" key="7">
    <source>
        <dbReference type="ARBA" id="ARBA00023239"/>
    </source>
</evidence>
<comment type="caution">
    <text evidence="10">The sequence shown here is derived from an EMBL/GenBank/DDBJ whole genome shotgun (WGS) entry which is preliminary data.</text>
</comment>
<organism evidence="10 11">
    <name type="scientific">Actinoallomurus vinaceus</name>
    <dbReference type="NCBI Taxonomy" id="1080074"/>
    <lineage>
        <taxon>Bacteria</taxon>
        <taxon>Bacillati</taxon>
        <taxon>Actinomycetota</taxon>
        <taxon>Actinomycetes</taxon>
        <taxon>Streptosporangiales</taxon>
        <taxon>Thermomonosporaceae</taxon>
        <taxon>Actinoallomurus</taxon>
    </lineage>
</organism>
<dbReference type="SUPFAM" id="SSF51735">
    <property type="entry name" value="NAD(P)-binding Rossmann-fold domains"/>
    <property type="match status" value="1"/>
</dbReference>
<comment type="cofactor">
    <cofactor evidence="2 8">
        <name>NAD(+)</name>
        <dbReference type="ChEBI" id="CHEBI:57540"/>
    </cofactor>
</comment>
<gene>
    <name evidence="10" type="primary">rfbB_1</name>
    <name evidence="10" type="ORF">GCM10023196_027550</name>
</gene>
<evidence type="ECO:0000256" key="5">
    <source>
        <dbReference type="ARBA" id="ARBA00016977"/>
    </source>
</evidence>
<sequence>MTDGGEMPRTIVVTGAAGFIGGNLVRHWRAAEPADTIIAIDALTYAGDLRNLAGLEGEIEFAHADIGDEERMLALLGGREIDVVVNLAAESHNSLAVVEPERFFRTNVLGTQVLLDVCRRVGVGRFHHVSTCEVYGDLPLDAAEGFSETSPYRPNTPYSASKAGADHLVRAYHSTYGMPVTISNCANNHGPYQFPEKVLPLFVTNALAGRPLPMYASTRSRREWISVADHCAAIAAIVERGTDGATYHVGTGEEASIEELADLVLDELALPASLKTVVPDRPGHDRRYLLDARRIRQELGWHPAVPFETGIRETIRWYRDHRSWWEPLLSRRLVTEDAWPDHPAARQREEAGRRKP</sequence>
<dbReference type="Pfam" id="PF16363">
    <property type="entry name" value="GDP_Man_Dehyd"/>
    <property type="match status" value="1"/>
</dbReference>
<name>A0ABP8U6F9_9ACTN</name>
<dbReference type="EC" id="4.2.1.46" evidence="4 8"/>
<comment type="catalytic activity">
    <reaction evidence="1 8">
        <text>dTDP-alpha-D-glucose = dTDP-4-dehydro-6-deoxy-alpha-D-glucose + H2O</text>
        <dbReference type="Rhea" id="RHEA:17221"/>
        <dbReference type="ChEBI" id="CHEBI:15377"/>
        <dbReference type="ChEBI" id="CHEBI:57477"/>
        <dbReference type="ChEBI" id="CHEBI:57649"/>
        <dbReference type="EC" id="4.2.1.46"/>
    </reaction>
</comment>
<dbReference type="PANTHER" id="PTHR43000">
    <property type="entry name" value="DTDP-D-GLUCOSE 4,6-DEHYDRATASE-RELATED"/>
    <property type="match status" value="1"/>
</dbReference>
<dbReference type="InterPro" id="IPR016040">
    <property type="entry name" value="NAD(P)-bd_dom"/>
</dbReference>
<evidence type="ECO:0000256" key="3">
    <source>
        <dbReference type="ARBA" id="ARBA00008178"/>
    </source>
</evidence>
<proteinExistence type="inferred from homology"/>
<dbReference type="InterPro" id="IPR005888">
    <property type="entry name" value="dTDP_Gluc_deHydtase"/>
</dbReference>
<dbReference type="Gene3D" id="3.90.25.10">
    <property type="entry name" value="UDP-galactose 4-epimerase, domain 1"/>
    <property type="match status" value="1"/>
</dbReference>
<evidence type="ECO:0000313" key="11">
    <source>
        <dbReference type="Proteomes" id="UP001501442"/>
    </source>
</evidence>
<evidence type="ECO:0000256" key="8">
    <source>
        <dbReference type="RuleBase" id="RU004473"/>
    </source>
</evidence>
<evidence type="ECO:0000259" key="9">
    <source>
        <dbReference type="Pfam" id="PF16363"/>
    </source>
</evidence>
<comment type="similarity">
    <text evidence="3 8">Belongs to the NAD(P)-dependent epimerase/dehydratase family. dTDP-glucose dehydratase subfamily.</text>
</comment>